<proteinExistence type="predicted"/>
<comment type="caution">
    <text evidence="1">The sequence shown here is derived from an EMBL/GenBank/DDBJ whole genome shotgun (WGS) entry which is preliminary data.</text>
</comment>
<evidence type="ECO:0000313" key="2">
    <source>
        <dbReference type="Proteomes" id="UP000648187"/>
    </source>
</evidence>
<gene>
    <name evidence="1" type="ORF">HW555_013551</name>
</gene>
<accession>A0A835KWW3</accession>
<protein>
    <submittedName>
        <fullName evidence="1">Uncharacterized protein</fullName>
    </submittedName>
</protein>
<dbReference type="EMBL" id="JACKWZ010000666">
    <property type="protein sequence ID" value="KAF9405885.1"/>
    <property type="molecule type" value="Genomic_DNA"/>
</dbReference>
<organism evidence="1 2">
    <name type="scientific">Spodoptera exigua</name>
    <name type="common">Beet armyworm</name>
    <name type="synonym">Noctua fulgens</name>
    <dbReference type="NCBI Taxonomy" id="7107"/>
    <lineage>
        <taxon>Eukaryota</taxon>
        <taxon>Metazoa</taxon>
        <taxon>Ecdysozoa</taxon>
        <taxon>Arthropoda</taxon>
        <taxon>Hexapoda</taxon>
        <taxon>Insecta</taxon>
        <taxon>Pterygota</taxon>
        <taxon>Neoptera</taxon>
        <taxon>Endopterygota</taxon>
        <taxon>Lepidoptera</taxon>
        <taxon>Glossata</taxon>
        <taxon>Ditrysia</taxon>
        <taxon>Noctuoidea</taxon>
        <taxon>Noctuidae</taxon>
        <taxon>Amphipyrinae</taxon>
        <taxon>Spodoptera</taxon>
    </lineage>
</organism>
<dbReference type="AlphaFoldDB" id="A0A835KWW3"/>
<evidence type="ECO:0000313" key="1">
    <source>
        <dbReference type="EMBL" id="KAF9405885.1"/>
    </source>
</evidence>
<sequence>MKWRYNVPPIRGEAQRVEMKYEGEPGDRVSSIMVVIWMYTLCHILGKGSTHTLRYAEATFTMLVVMSRTPSIDGMKTLTREIILCMIFLFCGMGQMSKRVTNMAPITLQKLKCSKATCLKMSSQQSAEADQYSVFGVTFVSMKSKIFVFFLDGSNERFTEPDGIRRLGGHSHKYGVMLLGNLNPITVSSEAVGCGERRVGDDTRHAGHFHWALLSAPSFFQPTSVMLAQEKSSDGLSQITLLKMMIMPDTKFVIEPTTRTTCPLKILSSWRINITIEIELDKDPSRTKLCPVTHAQMEINNTGGNRGALRAPAVAGQIQYISKVYKAEPGNTISSVVITHNIPPALVLRTPLGRNSSKVSITSYRGQGINATISTYGREGLIDNSGLHNEIYNLFVPVNLCRVEALRAGYPNLPQIPSRLFIV</sequence>
<name>A0A835KWW3_SPOEX</name>
<reference evidence="1" key="1">
    <citation type="submission" date="2020-08" db="EMBL/GenBank/DDBJ databases">
        <title>Spodoptera exigua strain:BAW_Kor-Di-RS1 Genome sequencing and assembly.</title>
        <authorList>
            <person name="Kim J."/>
            <person name="Nam H.Y."/>
            <person name="Kwon M."/>
            <person name="Choi J.H."/>
            <person name="Cho S.R."/>
            <person name="Kim G.-H."/>
        </authorList>
    </citation>
    <scope>NUCLEOTIDE SEQUENCE</scope>
    <source>
        <strain evidence="1">BAW_Kor-Di-RS1</strain>
        <tissue evidence="1">Whole-body</tissue>
    </source>
</reference>
<dbReference type="Proteomes" id="UP000648187">
    <property type="component" value="Unassembled WGS sequence"/>
</dbReference>
<keyword evidence="2" id="KW-1185">Reference proteome</keyword>